<dbReference type="PANTHER" id="PTHR37066:SF1">
    <property type="entry name" value="LNS2_PITP DOMAIN-CONTAINING PROTEIN"/>
    <property type="match status" value="1"/>
</dbReference>
<feature type="domain" description="Helicase-associated" evidence="3">
    <location>
        <begin position="394"/>
        <end position="457"/>
    </location>
</feature>
<dbReference type="Pfam" id="PF03457">
    <property type="entry name" value="HA"/>
    <property type="match status" value="1"/>
</dbReference>
<evidence type="ECO:0000256" key="2">
    <source>
        <dbReference type="SAM" id="SignalP"/>
    </source>
</evidence>
<dbReference type="Proteomes" id="UP000789595">
    <property type="component" value="Unassembled WGS sequence"/>
</dbReference>
<proteinExistence type="predicted"/>
<sequence>MTTMRCCCLLLTAAALAPPPKRPAPLKATDPLSQEELTKMRFEEATDPLSRLRLAIVTHAQVYNSTDVDEDFVVPETWPQPLRGLELGAAVASLRRLEASANLDRRKRRPLTHKYSGEELRRDASSPRPSKTGWGRKLTEIGFEWNPSYSVGDEKHFARIVSALKAYEEEHADLLLPRSFRVPSRPPYPAALAGVDLDRAVYDLSFYRTFLAGRPERQSVLRELGFCWGRLQPEFNLVIEAFIVYKELNGDLLVPSTYIVPRDDERWPDSTRGMPLGRRVRQIRRRNDYLGNDPARWRSLDELGFCWEPKRTKRSVVARAFRRYEELKMNPEAPLSDYEEILSKEDIDWNAAKVPRNFVIGEDDTRYPRECRGLQLGARVAAYRRPLAKSREGAFSQFLVELERYVAEFGNADVPQNYKTKAGYPLGTRVAAVRSRGQYMKGELKEERRRRLDQLGFVWKKQKGRRRVST</sequence>
<dbReference type="PANTHER" id="PTHR37066">
    <property type="entry name" value="HELICASE-ASSOCIATED"/>
    <property type="match status" value="1"/>
</dbReference>
<protein>
    <recommendedName>
        <fullName evidence="3">Helicase-associated domain-containing protein</fullName>
    </recommendedName>
</protein>
<comment type="caution">
    <text evidence="4">The sequence shown here is derived from an EMBL/GenBank/DDBJ whole genome shotgun (WGS) entry which is preliminary data.</text>
</comment>
<organism evidence="4 5">
    <name type="scientific">Pelagomonas calceolata</name>
    <dbReference type="NCBI Taxonomy" id="35677"/>
    <lineage>
        <taxon>Eukaryota</taxon>
        <taxon>Sar</taxon>
        <taxon>Stramenopiles</taxon>
        <taxon>Ochrophyta</taxon>
        <taxon>Pelagophyceae</taxon>
        <taxon>Pelagomonadales</taxon>
        <taxon>Pelagomonadaceae</taxon>
        <taxon>Pelagomonas</taxon>
    </lineage>
</organism>
<keyword evidence="5" id="KW-1185">Reference proteome</keyword>
<dbReference type="OrthoDB" id="70932at2759"/>
<feature type="chain" id="PRO_5035269529" description="Helicase-associated domain-containing protein" evidence="2">
    <location>
        <begin position="24"/>
        <end position="470"/>
    </location>
</feature>
<evidence type="ECO:0000256" key="1">
    <source>
        <dbReference type="SAM" id="MobiDB-lite"/>
    </source>
</evidence>
<dbReference type="EMBL" id="CAKKNE010000003">
    <property type="protein sequence ID" value="CAH0370870.1"/>
    <property type="molecule type" value="Genomic_DNA"/>
</dbReference>
<keyword evidence="2" id="KW-0732">Signal</keyword>
<gene>
    <name evidence="4" type="ORF">PECAL_3P07830</name>
</gene>
<evidence type="ECO:0000313" key="5">
    <source>
        <dbReference type="Proteomes" id="UP000789595"/>
    </source>
</evidence>
<evidence type="ECO:0000259" key="3">
    <source>
        <dbReference type="Pfam" id="PF03457"/>
    </source>
</evidence>
<name>A0A8J2WYC0_9STRA</name>
<feature type="signal peptide" evidence="2">
    <location>
        <begin position="1"/>
        <end position="23"/>
    </location>
</feature>
<accession>A0A8J2WYC0</accession>
<dbReference type="InterPro" id="IPR005114">
    <property type="entry name" value="Helicase_assoc"/>
</dbReference>
<feature type="region of interest" description="Disordered" evidence="1">
    <location>
        <begin position="105"/>
        <end position="133"/>
    </location>
</feature>
<evidence type="ECO:0000313" key="4">
    <source>
        <dbReference type="EMBL" id="CAH0370870.1"/>
    </source>
</evidence>
<dbReference type="AlphaFoldDB" id="A0A8J2WYC0"/>
<feature type="compositionally biased region" description="Basic and acidic residues" evidence="1">
    <location>
        <begin position="115"/>
        <end position="125"/>
    </location>
</feature>
<reference evidence="4" key="1">
    <citation type="submission" date="2021-11" db="EMBL/GenBank/DDBJ databases">
        <authorList>
            <consortium name="Genoscope - CEA"/>
            <person name="William W."/>
        </authorList>
    </citation>
    <scope>NUCLEOTIDE SEQUENCE</scope>
</reference>
<dbReference type="Gene3D" id="6.10.140.530">
    <property type="match status" value="1"/>
</dbReference>